<evidence type="ECO:0000313" key="2">
    <source>
        <dbReference type="EMBL" id="KAJ4426739.1"/>
    </source>
</evidence>
<dbReference type="Gene3D" id="3.30.420.10">
    <property type="entry name" value="Ribonuclease H-like superfamily/Ribonuclease H"/>
    <property type="match status" value="1"/>
</dbReference>
<gene>
    <name evidence="2" type="ORF">ANN_26538</name>
</gene>
<sequence length="104" mass="11781">MAGLCEGCNEPPGFLKASRGGPIARPPRSPDFNPIDFYLWGHLKSLLYSSPVPHMESLRNRIVAGCEEIRNTPGIWDRVRRAMRHRCEACIQSGGGHFSRRWTF</sequence>
<dbReference type="InterPro" id="IPR036397">
    <property type="entry name" value="RNaseH_sf"/>
</dbReference>
<protein>
    <submittedName>
        <fullName evidence="2">Uncharacterized protein</fullName>
    </submittedName>
</protein>
<feature type="region of interest" description="Disordered" evidence="1">
    <location>
        <begin position="1"/>
        <end position="29"/>
    </location>
</feature>
<dbReference type="EMBL" id="JAJSOF020000039">
    <property type="protein sequence ID" value="KAJ4426739.1"/>
    <property type="molecule type" value="Genomic_DNA"/>
</dbReference>
<dbReference type="PANTHER" id="PTHR47326:SF1">
    <property type="entry name" value="HTH PSQ-TYPE DOMAIN-CONTAINING PROTEIN"/>
    <property type="match status" value="1"/>
</dbReference>
<proteinExistence type="predicted"/>
<reference evidence="2 3" key="1">
    <citation type="journal article" date="2022" name="Allergy">
        <title>Genome assembly and annotation of Periplaneta americana reveal a comprehensive cockroach allergen profile.</title>
        <authorList>
            <person name="Wang L."/>
            <person name="Xiong Q."/>
            <person name="Saelim N."/>
            <person name="Wang L."/>
            <person name="Nong W."/>
            <person name="Wan A.T."/>
            <person name="Shi M."/>
            <person name="Liu X."/>
            <person name="Cao Q."/>
            <person name="Hui J.H.L."/>
            <person name="Sookrung N."/>
            <person name="Leung T.F."/>
            <person name="Tungtrongchitr A."/>
            <person name="Tsui S.K.W."/>
        </authorList>
    </citation>
    <scope>NUCLEOTIDE SEQUENCE [LARGE SCALE GENOMIC DNA]</scope>
    <source>
        <strain evidence="2">PWHHKU_190912</strain>
    </source>
</reference>
<dbReference type="PANTHER" id="PTHR47326">
    <property type="entry name" value="TRANSPOSABLE ELEMENT TC3 TRANSPOSASE-LIKE PROTEIN"/>
    <property type="match status" value="1"/>
</dbReference>
<evidence type="ECO:0000313" key="3">
    <source>
        <dbReference type="Proteomes" id="UP001148838"/>
    </source>
</evidence>
<dbReference type="Proteomes" id="UP001148838">
    <property type="component" value="Unassembled WGS sequence"/>
</dbReference>
<keyword evidence="3" id="KW-1185">Reference proteome</keyword>
<comment type="caution">
    <text evidence="2">The sequence shown here is derived from an EMBL/GenBank/DDBJ whole genome shotgun (WGS) entry which is preliminary data.</text>
</comment>
<name>A0ABQ8RYL7_PERAM</name>
<evidence type="ECO:0000256" key="1">
    <source>
        <dbReference type="SAM" id="MobiDB-lite"/>
    </source>
</evidence>
<accession>A0ABQ8RYL7</accession>
<organism evidence="2 3">
    <name type="scientific">Periplaneta americana</name>
    <name type="common">American cockroach</name>
    <name type="synonym">Blatta americana</name>
    <dbReference type="NCBI Taxonomy" id="6978"/>
    <lineage>
        <taxon>Eukaryota</taxon>
        <taxon>Metazoa</taxon>
        <taxon>Ecdysozoa</taxon>
        <taxon>Arthropoda</taxon>
        <taxon>Hexapoda</taxon>
        <taxon>Insecta</taxon>
        <taxon>Pterygota</taxon>
        <taxon>Neoptera</taxon>
        <taxon>Polyneoptera</taxon>
        <taxon>Dictyoptera</taxon>
        <taxon>Blattodea</taxon>
        <taxon>Blattoidea</taxon>
        <taxon>Blattidae</taxon>
        <taxon>Blattinae</taxon>
        <taxon>Periplaneta</taxon>
    </lineage>
</organism>